<dbReference type="AlphaFoldDB" id="A0A151NV73"/>
<evidence type="ECO:0000313" key="2">
    <source>
        <dbReference type="EMBL" id="KYO40812.1"/>
    </source>
</evidence>
<sequence>MASRTKRTLSFQYELEDFAFEARVSVYGLEQDKQREIRKKSLLHRLIFLAKISPDLADKRNLAEYWEHLFLSLQRYYHGEGVTGLLLLYPTYVVHTVESSSDVLYSILRDLRDMHQHGQRALVLDPKILVVSHNIPSRLFQQWNYKVLNVPGRHLGYDTSREEPLESIIGECVAMLLKLGMHLWKYPKSPQNLPDGVLQKVPDLIIPQDTICHLLECRDLLSPDQFLQAYDSPLNILMDSDYVWPLPEHMKPCMVTS</sequence>
<dbReference type="Proteomes" id="UP000050525">
    <property type="component" value="Unassembled WGS sequence"/>
</dbReference>
<feature type="domain" description="BLUF" evidence="1">
    <location>
        <begin position="43"/>
        <end position="147"/>
    </location>
</feature>
<evidence type="ECO:0000259" key="1">
    <source>
        <dbReference type="SMART" id="SM01034"/>
    </source>
</evidence>
<dbReference type="GO" id="GO:0009882">
    <property type="term" value="F:blue light photoreceptor activity"/>
    <property type="evidence" value="ECO:0007669"/>
    <property type="project" value="InterPro"/>
</dbReference>
<accession>A0A151NV73</accession>
<dbReference type="GO" id="GO:0071949">
    <property type="term" value="F:FAD binding"/>
    <property type="evidence" value="ECO:0007669"/>
    <property type="project" value="InterPro"/>
</dbReference>
<evidence type="ECO:0000313" key="3">
    <source>
        <dbReference type="Proteomes" id="UP000050525"/>
    </source>
</evidence>
<dbReference type="SMART" id="SM01034">
    <property type="entry name" value="BLUF"/>
    <property type="match status" value="1"/>
</dbReference>
<dbReference type="InterPro" id="IPR007024">
    <property type="entry name" value="BLUF_domain"/>
</dbReference>
<protein>
    <recommendedName>
        <fullName evidence="1">BLUF domain-containing protein</fullName>
    </recommendedName>
</protein>
<keyword evidence="3" id="KW-1185">Reference proteome</keyword>
<dbReference type="Pfam" id="PF24787">
    <property type="entry name" value="TEX47"/>
    <property type="match status" value="1"/>
</dbReference>
<dbReference type="SUPFAM" id="SSF54975">
    <property type="entry name" value="Acylphosphatase/BLUF domain-like"/>
    <property type="match status" value="1"/>
</dbReference>
<gene>
    <name evidence="2" type="ORF">Y1Q_0013382</name>
</gene>
<proteinExistence type="predicted"/>
<dbReference type="InterPro" id="IPR055308">
    <property type="entry name" value="TEX47-like"/>
</dbReference>
<organism evidence="2 3">
    <name type="scientific">Alligator mississippiensis</name>
    <name type="common">American alligator</name>
    <dbReference type="NCBI Taxonomy" id="8496"/>
    <lineage>
        <taxon>Eukaryota</taxon>
        <taxon>Metazoa</taxon>
        <taxon>Chordata</taxon>
        <taxon>Craniata</taxon>
        <taxon>Vertebrata</taxon>
        <taxon>Euteleostomi</taxon>
        <taxon>Archelosauria</taxon>
        <taxon>Archosauria</taxon>
        <taxon>Crocodylia</taxon>
        <taxon>Alligatoridae</taxon>
        <taxon>Alligatorinae</taxon>
        <taxon>Alligator</taxon>
    </lineage>
</organism>
<reference evidence="2 3" key="1">
    <citation type="journal article" date="2012" name="Genome Biol.">
        <title>Sequencing three crocodilian genomes to illuminate the evolution of archosaurs and amniotes.</title>
        <authorList>
            <person name="St John J.A."/>
            <person name="Braun E.L."/>
            <person name="Isberg S.R."/>
            <person name="Miles L.G."/>
            <person name="Chong A.Y."/>
            <person name="Gongora J."/>
            <person name="Dalzell P."/>
            <person name="Moran C."/>
            <person name="Bed'hom B."/>
            <person name="Abzhanov A."/>
            <person name="Burgess S.C."/>
            <person name="Cooksey A.M."/>
            <person name="Castoe T.A."/>
            <person name="Crawford N.G."/>
            <person name="Densmore L.D."/>
            <person name="Drew J.C."/>
            <person name="Edwards S.V."/>
            <person name="Faircloth B.C."/>
            <person name="Fujita M.K."/>
            <person name="Greenwold M.J."/>
            <person name="Hoffmann F.G."/>
            <person name="Howard J.M."/>
            <person name="Iguchi T."/>
            <person name="Janes D.E."/>
            <person name="Khan S.Y."/>
            <person name="Kohno S."/>
            <person name="de Koning A.J."/>
            <person name="Lance S.L."/>
            <person name="McCarthy F.M."/>
            <person name="McCormack J.E."/>
            <person name="Merchant M.E."/>
            <person name="Peterson D.G."/>
            <person name="Pollock D.D."/>
            <person name="Pourmand N."/>
            <person name="Raney B.J."/>
            <person name="Roessler K.A."/>
            <person name="Sanford J.R."/>
            <person name="Sawyer R.H."/>
            <person name="Schmidt C.J."/>
            <person name="Triplett E.W."/>
            <person name="Tuberville T.D."/>
            <person name="Venegas-Anaya M."/>
            <person name="Howard J.T."/>
            <person name="Jarvis E.D."/>
            <person name="Guillette L.J.Jr."/>
            <person name="Glenn T.C."/>
            <person name="Green R.E."/>
            <person name="Ray D.A."/>
        </authorList>
    </citation>
    <scope>NUCLEOTIDE SEQUENCE [LARGE SCALE GENOMIC DNA]</scope>
    <source>
        <strain evidence="2">KSC_2009_1</strain>
    </source>
</reference>
<dbReference type="PANTHER" id="PTHR34035:SF1">
    <property type="entry name" value="TESTIS-EXPRESSED PROTEIN 47"/>
    <property type="match status" value="1"/>
</dbReference>
<dbReference type="EMBL" id="AKHW03001857">
    <property type="protein sequence ID" value="KYO40812.1"/>
    <property type="molecule type" value="Genomic_DNA"/>
</dbReference>
<comment type="caution">
    <text evidence="2">The sequence shown here is derived from an EMBL/GenBank/DDBJ whole genome shotgun (WGS) entry which is preliminary data.</text>
</comment>
<dbReference type="InterPro" id="IPR036046">
    <property type="entry name" value="Acylphosphatase-like_dom_sf"/>
</dbReference>
<dbReference type="PANTHER" id="PTHR34035">
    <property type="entry name" value="TESTIS-EXPRESSED PROTEIN 47"/>
    <property type="match status" value="1"/>
</dbReference>
<name>A0A151NV73_ALLMI</name>